<evidence type="ECO:0000256" key="6">
    <source>
        <dbReference type="ARBA" id="ARBA00023136"/>
    </source>
</evidence>
<keyword evidence="10" id="KW-1185">Reference proteome</keyword>
<evidence type="ECO:0000256" key="5">
    <source>
        <dbReference type="ARBA" id="ARBA00022989"/>
    </source>
</evidence>
<dbReference type="Pfam" id="PF09335">
    <property type="entry name" value="VTT_dom"/>
    <property type="match status" value="1"/>
</dbReference>
<reference evidence="9" key="1">
    <citation type="submission" date="2023-07" db="EMBL/GenBank/DDBJ databases">
        <title>Sequencing the genomes of 1000 actinobacteria strains.</title>
        <authorList>
            <person name="Klenk H.-P."/>
        </authorList>
    </citation>
    <scope>NUCLEOTIDE SEQUENCE</scope>
    <source>
        <strain evidence="9">DSM 45977</strain>
    </source>
</reference>
<feature type="domain" description="VTT" evidence="8">
    <location>
        <begin position="44"/>
        <end position="163"/>
    </location>
</feature>
<gene>
    <name evidence="9" type="ORF">JOF55_000668</name>
</gene>
<dbReference type="RefSeq" id="WP_310269323.1">
    <property type="nucleotide sequence ID" value="NZ_JAVDXW010000001.1"/>
</dbReference>
<dbReference type="InterPro" id="IPR032818">
    <property type="entry name" value="DedA-like"/>
</dbReference>
<keyword evidence="6 7" id="KW-0472">Membrane</keyword>
<comment type="caution">
    <text evidence="9">The sequence shown here is derived from an EMBL/GenBank/DDBJ whole genome shotgun (WGS) entry which is preliminary data.</text>
</comment>
<evidence type="ECO:0000256" key="2">
    <source>
        <dbReference type="ARBA" id="ARBA00010792"/>
    </source>
</evidence>
<dbReference type="PANTHER" id="PTHR30353:SF15">
    <property type="entry name" value="INNER MEMBRANE PROTEIN YABI"/>
    <property type="match status" value="1"/>
</dbReference>
<evidence type="ECO:0000259" key="8">
    <source>
        <dbReference type="Pfam" id="PF09335"/>
    </source>
</evidence>
<dbReference type="GO" id="GO:0005886">
    <property type="term" value="C:plasma membrane"/>
    <property type="evidence" value="ECO:0007669"/>
    <property type="project" value="UniProtKB-SubCell"/>
</dbReference>
<feature type="transmembrane region" description="Helical" evidence="7">
    <location>
        <begin position="18"/>
        <end position="37"/>
    </location>
</feature>
<name>A0AAE3ZC23_9ACTN</name>
<feature type="transmembrane region" description="Helical" evidence="7">
    <location>
        <begin position="143"/>
        <end position="166"/>
    </location>
</feature>
<organism evidence="9 10">
    <name type="scientific">Haloactinomyces albus</name>
    <dbReference type="NCBI Taxonomy" id="1352928"/>
    <lineage>
        <taxon>Bacteria</taxon>
        <taxon>Bacillati</taxon>
        <taxon>Actinomycetota</taxon>
        <taxon>Actinomycetes</taxon>
        <taxon>Actinopolysporales</taxon>
        <taxon>Actinopolysporaceae</taxon>
        <taxon>Haloactinomyces</taxon>
    </lineage>
</organism>
<dbReference type="EMBL" id="JAVDXW010000001">
    <property type="protein sequence ID" value="MDR7300487.1"/>
    <property type="molecule type" value="Genomic_DNA"/>
</dbReference>
<evidence type="ECO:0000256" key="7">
    <source>
        <dbReference type="RuleBase" id="RU367016"/>
    </source>
</evidence>
<feature type="transmembrane region" description="Helical" evidence="7">
    <location>
        <begin position="178"/>
        <end position="196"/>
    </location>
</feature>
<dbReference type="Proteomes" id="UP001180845">
    <property type="component" value="Unassembled WGS sequence"/>
</dbReference>
<dbReference type="InterPro" id="IPR032816">
    <property type="entry name" value="VTT_dom"/>
</dbReference>
<accession>A0AAE3ZC23</accession>
<protein>
    <submittedName>
        <fullName evidence="9">Membrane protein DedA with SNARE-associated domain</fullName>
    </submittedName>
</protein>
<keyword evidence="5 7" id="KW-1133">Transmembrane helix</keyword>
<evidence type="ECO:0000313" key="10">
    <source>
        <dbReference type="Proteomes" id="UP001180845"/>
    </source>
</evidence>
<keyword evidence="4 7" id="KW-0812">Transmembrane</keyword>
<evidence type="ECO:0000256" key="4">
    <source>
        <dbReference type="ARBA" id="ARBA00022692"/>
    </source>
</evidence>
<evidence type="ECO:0000313" key="9">
    <source>
        <dbReference type="EMBL" id="MDR7300487.1"/>
    </source>
</evidence>
<sequence length="225" mass="23889">MSVISEILAAIASLPRPLLILVVGALVLGECTVGLGFLVPGESGLLIASASVTDIGFFLGLSLCVAAAAAVGDTIGFWFGRRYGWRMRESAMIRKVGHTHWDRACLLLRRYGIGAVLVARFLPVVRTLTPAAAGASGLGYSRFLPASLLGATLWSTLHVGVGWLAGASAKYVEDMLGRVGWLLTAVLVLIGAAIWLRRHLREKRAADRQLVLDAAETDGDIERAA</sequence>
<evidence type="ECO:0000256" key="3">
    <source>
        <dbReference type="ARBA" id="ARBA00022475"/>
    </source>
</evidence>
<dbReference type="PANTHER" id="PTHR30353">
    <property type="entry name" value="INNER MEMBRANE PROTEIN DEDA-RELATED"/>
    <property type="match status" value="1"/>
</dbReference>
<evidence type="ECO:0000256" key="1">
    <source>
        <dbReference type="ARBA" id="ARBA00004651"/>
    </source>
</evidence>
<dbReference type="AlphaFoldDB" id="A0AAE3ZC23"/>
<keyword evidence="3 7" id="KW-1003">Cell membrane</keyword>
<comment type="similarity">
    <text evidence="2 7">Belongs to the DedA family.</text>
</comment>
<proteinExistence type="inferred from homology"/>
<comment type="subcellular location">
    <subcellularLocation>
        <location evidence="1 7">Cell membrane</location>
        <topology evidence="1 7">Multi-pass membrane protein</topology>
    </subcellularLocation>
</comment>
<feature type="transmembrane region" description="Helical" evidence="7">
    <location>
        <begin position="57"/>
        <end position="79"/>
    </location>
</feature>